<evidence type="ECO:0000256" key="2">
    <source>
        <dbReference type="HAMAP-Rule" id="MF_01139"/>
    </source>
</evidence>
<dbReference type="InterPro" id="IPR001441">
    <property type="entry name" value="UPP_synth-like"/>
</dbReference>
<dbReference type="SUPFAM" id="SSF64005">
    <property type="entry name" value="Undecaprenyl diphosphate synthase"/>
    <property type="match status" value="1"/>
</dbReference>
<reference evidence="3 4" key="1">
    <citation type="submission" date="2018-11" db="EMBL/GenBank/DDBJ databases">
        <title>Genomes From Bacteria Associated with the Canine Oral Cavity: a Test Case for Automated Genome-Based Taxonomic Assignment.</title>
        <authorList>
            <person name="Coil D.A."/>
            <person name="Jospin G."/>
            <person name="Darling A.E."/>
            <person name="Wallis C."/>
            <person name="Davis I.J."/>
            <person name="Harris S."/>
            <person name="Eisen J.A."/>
            <person name="Holcombe L.J."/>
            <person name="O'Flynn C."/>
        </authorList>
    </citation>
    <scope>NUCLEOTIDE SEQUENCE [LARGE SCALE GENOMIC DNA]</scope>
    <source>
        <strain evidence="3 4">OH2617_COT-023</strain>
    </source>
</reference>
<feature type="binding site" evidence="2">
    <location>
        <position position="26"/>
    </location>
    <ligand>
        <name>substrate</name>
    </ligand>
</feature>
<organism evidence="3 4">
    <name type="scientific">Tannerella forsythia</name>
    <name type="common">Bacteroides forsythus</name>
    <dbReference type="NCBI Taxonomy" id="28112"/>
    <lineage>
        <taxon>Bacteria</taxon>
        <taxon>Pseudomonadati</taxon>
        <taxon>Bacteroidota</taxon>
        <taxon>Bacteroidia</taxon>
        <taxon>Bacteroidales</taxon>
        <taxon>Tannerellaceae</taxon>
        <taxon>Tannerella</taxon>
    </lineage>
</organism>
<keyword evidence="2" id="KW-0460">Magnesium</keyword>
<dbReference type="GO" id="GO:0016094">
    <property type="term" value="P:polyprenol biosynthetic process"/>
    <property type="evidence" value="ECO:0007669"/>
    <property type="project" value="TreeGrafter"/>
</dbReference>
<comment type="cofactor">
    <cofactor evidence="2">
        <name>Mg(2+)</name>
        <dbReference type="ChEBI" id="CHEBI:18420"/>
    </cofactor>
    <text evidence="2">Binds 2 magnesium ions per subunit.</text>
</comment>
<dbReference type="GO" id="GO:0000287">
    <property type="term" value="F:magnesium ion binding"/>
    <property type="evidence" value="ECO:0007669"/>
    <property type="project" value="UniProtKB-UniRule"/>
</dbReference>
<protein>
    <recommendedName>
        <fullName evidence="2">Isoprenyl transferase</fullName>
        <ecNumber evidence="2">2.5.1.-</ecNumber>
    </recommendedName>
</protein>
<dbReference type="InterPro" id="IPR036424">
    <property type="entry name" value="UPP_synth-like_sf"/>
</dbReference>
<evidence type="ECO:0000313" key="3">
    <source>
        <dbReference type="EMBL" id="RRD62457.1"/>
    </source>
</evidence>
<feature type="binding site" evidence="2">
    <location>
        <position position="34"/>
    </location>
    <ligand>
        <name>substrate</name>
    </ligand>
</feature>
<name>A0A3P1XWZ9_TANFO</name>
<feature type="binding site" evidence="2">
    <location>
        <position position="72"/>
    </location>
    <ligand>
        <name>substrate</name>
    </ligand>
</feature>
<dbReference type="AlphaFoldDB" id="A0A3P1XWZ9"/>
<sequence>MSVIEQIDRDRLPQHVAIIMDGNGRWAKERGKDRSEGHREGVVSVRKVVEAATTLGLRYLTVYTFSTENWKRPESEVHALMGLMVAAIHRETPDLMKNNVRLKAIGDLDRLPHEVRTTLDECLLQTSVNTGTTLVLALSYSSRWEILHAVKALTEEAARGQLRAEEVTEELLASHLTTRDLPDPDLLIRTGGEQRISNFLLWQLSYAELYFTDIYWPDFREEELYQAIRSYQQRERRFGKTSDQLNQS</sequence>
<dbReference type="InterPro" id="IPR018520">
    <property type="entry name" value="UPP_synth-like_CS"/>
</dbReference>
<evidence type="ECO:0000256" key="1">
    <source>
        <dbReference type="ARBA" id="ARBA00022679"/>
    </source>
</evidence>
<dbReference type="Proteomes" id="UP000278609">
    <property type="component" value="Unassembled WGS sequence"/>
</dbReference>
<feature type="active site" evidence="2">
    <location>
        <position position="21"/>
    </location>
</feature>
<feature type="binding site" evidence="2">
    <location>
        <position position="21"/>
    </location>
    <ligand>
        <name>Mg(2+)</name>
        <dbReference type="ChEBI" id="CHEBI:18420"/>
    </ligand>
</feature>
<keyword evidence="2" id="KW-0479">Metal-binding</keyword>
<feature type="binding site" evidence="2">
    <location>
        <begin position="66"/>
        <end position="68"/>
    </location>
    <ligand>
        <name>substrate</name>
    </ligand>
</feature>
<dbReference type="OrthoDB" id="4191603at2"/>
<dbReference type="NCBIfam" id="NF011405">
    <property type="entry name" value="PRK14830.1"/>
    <property type="match status" value="1"/>
</dbReference>
<dbReference type="GO" id="GO:0045547">
    <property type="term" value="F:ditrans,polycis-polyprenyl diphosphate synthase [(2E,6E)-farnesyl diphosphate specific] activity"/>
    <property type="evidence" value="ECO:0007669"/>
    <property type="project" value="TreeGrafter"/>
</dbReference>
<dbReference type="FunFam" id="3.40.1180.10:FF:000001">
    <property type="entry name" value="(2E,6E)-farnesyl-diphosphate-specific ditrans,polycis-undecaprenyl-diphosphate synthase"/>
    <property type="match status" value="1"/>
</dbReference>
<comment type="subunit">
    <text evidence="2">Homodimer.</text>
</comment>
<gene>
    <name evidence="3" type="ORF">EII40_03150</name>
</gene>
<keyword evidence="1 2" id="KW-0808">Transferase</keyword>
<proteinExistence type="inferred from homology"/>
<dbReference type="CDD" id="cd00475">
    <property type="entry name" value="Cis_IPPS"/>
    <property type="match status" value="1"/>
</dbReference>
<accession>A0A3P1XWZ9</accession>
<comment type="caution">
    <text evidence="3">The sequence shown here is derived from an EMBL/GenBank/DDBJ whole genome shotgun (WGS) entry which is preliminary data.</text>
</comment>
<dbReference type="EMBL" id="RQYS01000010">
    <property type="protein sequence ID" value="RRD62457.1"/>
    <property type="molecule type" value="Genomic_DNA"/>
</dbReference>
<comment type="function">
    <text evidence="2">Catalyzes the condensation of isopentenyl diphosphate (IPP) with allylic pyrophosphates generating different type of terpenoids.</text>
</comment>
<feature type="binding site" evidence="2">
    <location>
        <position position="38"/>
    </location>
    <ligand>
        <name>substrate</name>
    </ligand>
</feature>
<dbReference type="Pfam" id="PF01255">
    <property type="entry name" value="Prenyltransf"/>
    <property type="match status" value="1"/>
</dbReference>
<feature type="binding site" evidence="2">
    <location>
        <begin position="22"/>
        <end position="25"/>
    </location>
    <ligand>
        <name>substrate</name>
    </ligand>
</feature>
<dbReference type="Gene3D" id="3.40.1180.10">
    <property type="entry name" value="Decaprenyl diphosphate synthase-like"/>
    <property type="match status" value="1"/>
</dbReference>
<dbReference type="RefSeq" id="WP_124750823.1">
    <property type="nucleotide sequence ID" value="NZ_RQYS01000010.1"/>
</dbReference>
<feature type="binding site" evidence="2">
    <location>
        <position position="189"/>
    </location>
    <ligand>
        <name>substrate</name>
    </ligand>
</feature>
<dbReference type="EC" id="2.5.1.-" evidence="2"/>
<feature type="binding site" evidence="2">
    <location>
        <position position="208"/>
    </location>
    <ligand>
        <name>Mg(2+)</name>
        <dbReference type="ChEBI" id="CHEBI:18420"/>
    </ligand>
</feature>
<evidence type="ECO:0000313" key="4">
    <source>
        <dbReference type="Proteomes" id="UP000278609"/>
    </source>
</evidence>
<dbReference type="NCBIfam" id="TIGR00055">
    <property type="entry name" value="uppS"/>
    <property type="match status" value="1"/>
</dbReference>
<feature type="active site" description="Proton acceptor" evidence="2">
    <location>
        <position position="69"/>
    </location>
</feature>
<feature type="binding site" evidence="2">
    <location>
        <position position="70"/>
    </location>
    <ligand>
        <name>substrate</name>
    </ligand>
</feature>
<feature type="binding site" evidence="2">
    <location>
        <begin position="195"/>
        <end position="197"/>
    </location>
    <ligand>
        <name>substrate</name>
    </ligand>
</feature>
<dbReference type="PROSITE" id="PS01066">
    <property type="entry name" value="UPP_SYNTHASE"/>
    <property type="match status" value="1"/>
</dbReference>
<dbReference type="PANTHER" id="PTHR10291:SF0">
    <property type="entry name" value="DEHYDRODOLICHYL DIPHOSPHATE SYNTHASE 2"/>
    <property type="match status" value="1"/>
</dbReference>
<dbReference type="HAMAP" id="MF_01139">
    <property type="entry name" value="ISPT"/>
    <property type="match status" value="1"/>
</dbReference>
<comment type="similarity">
    <text evidence="2">Belongs to the UPP synthase family.</text>
</comment>
<dbReference type="PANTHER" id="PTHR10291">
    <property type="entry name" value="DEHYDRODOLICHYL DIPHOSPHATE SYNTHASE FAMILY MEMBER"/>
    <property type="match status" value="1"/>
</dbReference>